<keyword evidence="3" id="KW-0156">Chromatin regulator</keyword>
<dbReference type="PANTHER" id="PTHR13581">
    <property type="entry name" value="MRG-BINDING PROTEIN"/>
    <property type="match status" value="1"/>
</dbReference>
<dbReference type="GO" id="GO:0006357">
    <property type="term" value="P:regulation of transcription by RNA polymerase II"/>
    <property type="evidence" value="ECO:0007669"/>
    <property type="project" value="TreeGrafter"/>
</dbReference>
<dbReference type="GO" id="GO:0035267">
    <property type="term" value="C:NuA4 histone acetyltransferase complex"/>
    <property type="evidence" value="ECO:0007669"/>
    <property type="project" value="TreeGrafter"/>
</dbReference>
<gene>
    <name evidence="8" type="ORF">FOMPIDRAFT_1112047</name>
</gene>
<reference evidence="8 9" key="1">
    <citation type="journal article" date="2012" name="Science">
        <title>The Paleozoic origin of enzymatic lignin decomposition reconstructed from 31 fungal genomes.</title>
        <authorList>
            <person name="Floudas D."/>
            <person name="Binder M."/>
            <person name="Riley R."/>
            <person name="Barry K."/>
            <person name="Blanchette R.A."/>
            <person name="Henrissat B."/>
            <person name="Martinez A.T."/>
            <person name="Otillar R."/>
            <person name="Spatafora J.W."/>
            <person name="Yadav J.S."/>
            <person name="Aerts A."/>
            <person name="Benoit I."/>
            <person name="Boyd A."/>
            <person name="Carlson A."/>
            <person name="Copeland A."/>
            <person name="Coutinho P.M."/>
            <person name="de Vries R.P."/>
            <person name="Ferreira P."/>
            <person name="Findley K."/>
            <person name="Foster B."/>
            <person name="Gaskell J."/>
            <person name="Glotzer D."/>
            <person name="Gorecki P."/>
            <person name="Heitman J."/>
            <person name="Hesse C."/>
            <person name="Hori C."/>
            <person name="Igarashi K."/>
            <person name="Jurgens J.A."/>
            <person name="Kallen N."/>
            <person name="Kersten P."/>
            <person name="Kohler A."/>
            <person name="Kuees U."/>
            <person name="Kumar T.K.A."/>
            <person name="Kuo A."/>
            <person name="LaButti K."/>
            <person name="Larrondo L.F."/>
            <person name="Lindquist E."/>
            <person name="Ling A."/>
            <person name="Lombard V."/>
            <person name="Lucas S."/>
            <person name="Lundell T."/>
            <person name="Martin R."/>
            <person name="McLaughlin D.J."/>
            <person name="Morgenstern I."/>
            <person name="Morin E."/>
            <person name="Murat C."/>
            <person name="Nagy L.G."/>
            <person name="Nolan M."/>
            <person name="Ohm R.A."/>
            <person name="Patyshakuliyeva A."/>
            <person name="Rokas A."/>
            <person name="Ruiz-Duenas F.J."/>
            <person name="Sabat G."/>
            <person name="Salamov A."/>
            <person name="Samejima M."/>
            <person name="Schmutz J."/>
            <person name="Slot J.C."/>
            <person name="St John F."/>
            <person name="Stenlid J."/>
            <person name="Sun H."/>
            <person name="Sun S."/>
            <person name="Syed K."/>
            <person name="Tsang A."/>
            <person name="Wiebenga A."/>
            <person name="Young D."/>
            <person name="Pisabarro A."/>
            <person name="Eastwood D.C."/>
            <person name="Martin F."/>
            <person name="Cullen D."/>
            <person name="Grigoriev I.V."/>
            <person name="Hibbett D.S."/>
        </authorList>
    </citation>
    <scope>NUCLEOTIDE SEQUENCE</scope>
    <source>
        <strain evidence="9">FP-58527</strain>
    </source>
</reference>
<name>S8EJK5_FOMSC</name>
<keyword evidence="9" id="KW-1185">Reference proteome</keyword>
<evidence type="ECO:0000313" key="9">
    <source>
        <dbReference type="Proteomes" id="UP000015241"/>
    </source>
</evidence>
<evidence type="ECO:0000256" key="6">
    <source>
        <dbReference type="ARBA" id="ARBA00023242"/>
    </source>
</evidence>
<proteinExistence type="inferred from homology"/>
<dbReference type="AlphaFoldDB" id="S8EJK5"/>
<feature type="compositionally biased region" description="Polar residues" evidence="7">
    <location>
        <begin position="176"/>
        <end position="185"/>
    </location>
</feature>
<dbReference type="Pfam" id="PF07904">
    <property type="entry name" value="Eaf7"/>
    <property type="match status" value="1"/>
</dbReference>
<comment type="similarity">
    <text evidence="2">Belongs to the EAF7 family.</text>
</comment>
<evidence type="ECO:0000256" key="4">
    <source>
        <dbReference type="ARBA" id="ARBA00023015"/>
    </source>
</evidence>
<comment type="subcellular location">
    <subcellularLocation>
        <location evidence="1">Nucleus</location>
    </subcellularLocation>
</comment>
<dbReference type="EMBL" id="KE504124">
    <property type="protein sequence ID" value="EPT05312.1"/>
    <property type="molecule type" value="Genomic_DNA"/>
</dbReference>
<dbReference type="InParanoid" id="S8EJK5"/>
<keyword evidence="5" id="KW-0804">Transcription</keyword>
<evidence type="ECO:0000256" key="2">
    <source>
        <dbReference type="ARBA" id="ARBA00007117"/>
    </source>
</evidence>
<feature type="region of interest" description="Disordered" evidence="7">
    <location>
        <begin position="134"/>
        <end position="259"/>
    </location>
</feature>
<evidence type="ECO:0000313" key="8">
    <source>
        <dbReference type="EMBL" id="EPT05312.1"/>
    </source>
</evidence>
<dbReference type="GO" id="GO:0006325">
    <property type="term" value="P:chromatin organization"/>
    <property type="evidence" value="ECO:0007669"/>
    <property type="project" value="UniProtKB-KW"/>
</dbReference>
<feature type="compositionally biased region" description="Low complexity" evidence="7">
    <location>
        <begin position="91"/>
        <end position="103"/>
    </location>
</feature>
<protein>
    <recommendedName>
        <fullName evidence="10">CT20-domain-containing protein</fullName>
    </recommendedName>
</protein>
<feature type="compositionally biased region" description="Gly residues" evidence="7">
    <location>
        <begin position="240"/>
        <end position="251"/>
    </location>
</feature>
<evidence type="ECO:0000256" key="5">
    <source>
        <dbReference type="ARBA" id="ARBA00023163"/>
    </source>
</evidence>
<dbReference type="OrthoDB" id="5595141at2759"/>
<dbReference type="Proteomes" id="UP000015241">
    <property type="component" value="Unassembled WGS sequence"/>
</dbReference>
<feature type="compositionally biased region" description="Basic residues" evidence="7">
    <location>
        <begin position="226"/>
        <end position="235"/>
    </location>
</feature>
<organism evidence="8 9">
    <name type="scientific">Fomitopsis schrenkii</name>
    <name type="common">Brown rot fungus</name>
    <dbReference type="NCBI Taxonomy" id="2126942"/>
    <lineage>
        <taxon>Eukaryota</taxon>
        <taxon>Fungi</taxon>
        <taxon>Dikarya</taxon>
        <taxon>Basidiomycota</taxon>
        <taxon>Agaricomycotina</taxon>
        <taxon>Agaricomycetes</taxon>
        <taxon>Polyporales</taxon>
        <taxon>Fomitopsis</taxon>
    </lineage>
</organism>
<evidence type="ECO:0000256" key="1">
    <source>
        <dbReference type="ARBA" id="ARBA00004123"/>
    </source>
</evidence>
<feature type="region of interest" description="Disordered" evidence="7">
    <location>
        <begin position="84"/>
        <end position="106"/>
    </location>
</feature>
<dbReference type="PANTHER" id="PTHR13581:SF5">
    <property type="entry name" value="MRG_MORF4L-BINDING PROTEIN"/>
    <property type="match status" value="1"/>
</dbReference>
<dbReference type="InterPro" id="IPR012423">
    <property type="entry name" value="Eaf7/MRGBP"/>
</dbReference>
<keyword evidence="4" id="KW-0805">Transcription regulation</keyword>
<sequence length="259" mass="27794">MDEENLGEGSVHFLDTVEGEIAFFRSMMRARPVGLHRHFHLLTIRNAILRDTGRSVSTDDVWRKIRSCYDLDILEGIEVDGYDLPGAQDVPSPSSNPVRSPSPTENLAMHPFFRHEYTLPQDETFDRLISARRMRGSASLPSSSPAPSPTHTGPIAKLSKKGKSKLKDMAGLISGDSDSSALTQESGDEGAIAHSRDSAAAGTDAGTEVAEEEDAEGSPSPSLASRTKKIAKPGRRGSNAGRGRGGTTGRGRGTKRGKR</sequence>
<accession>S8EJK5</accession>
<keyword evidence="6" id="KW-0539">Nucleus</keyword>
<evidence type="ECO:0008006" key="10">
    <source>
        <dbReference type="Google" id="ProtNLM"/>
    </source>
</evidence>
<dbReference type="GO" id="GO:0005634">
    <property type="term" value="C:nucleus"/>
    <property type="evidence" value="ECO:0007669"/>
    <property type="project" value="UniProtKB-SubCell"/>
</dbReference>
<dbReference type="eggNOG" id="KOG4051">
    <property type="taxonomic scope" value="Eukaryota"/>
</dbReference>
<evidence type="ECO:0000256" key="7">
    <source>
        <dbReference type="SAM" id="MobiDB-lite"/>
    </source>
</evidence>
<evidence type="ECO:0000256" key="3">
    <source>
        <dbReference type="ARBA" id="ARBA00022853"/>
    </source>
</evidence>
<dbReference type="STRING" id="743788.S8EJK5"/>
<dbReference type="HOGENOM" id="CLU_083099_0_0_1"/>